<name>I4YH22_WALMC</name>
<evidence type="ECO:0000313" key="2">
    <source>
        <dbReference type="Proteomes" id="UP000005242"/>
    </source>
</evidence>
<dbReference type="HOGENOM" id="CLU_2924474_0_0_1"/>
<accession>I4YH22</accession>
<dbReference type="AlphaFoldDB" id="I4YH22"/>
<dbReference type="EMBL" id="JH668225">
    <property type="protein sequence ID" value="EIM23264.1"/>
    <property type="molecule type" value="Genomic_DNA"/>
</dbReference>
<dbReference type="Proteomes" id="UP000005242">
    <property type="component" value="Unassembled WGS sequence"/>
</dbReference>
<dbReference type="InParanoid" id="I4YH22"/>
<dbReference type="RefSeq" id="XP_006956654.1">
    <property type="nucleotide sequence ID" value="XM_006956592.1"/>
</dbReference>
<reference evidence="1 2" key="1">
    <citation type="journal article" date="2012" name="Fungal Genet. Biol.">
        <title>The genome of the xerotolerant mold Wallemia sebi reveals adaptations to osmotic stress and suggests cryptic sexual reproduction.</title>
        <authorList>
            <person name="Padamsee M."/>
            <person name="Kumar T.K.A."/>
            <person name="Riley R."/>
            <person name="Binder M."/>
            <person name="Boyd A."/>
            <person name="Calvo A.M."/>
            <person name="Furukawa K."/>
            <person name="Hesse C."/>
            <person name="Hohmann S."/>
            <person name="James T.Y."/>
            <person name="LaButti K."/>
            <person name="Lapidus A."/>
            <person name="Lindquist E."/>
            <person name="Lucas S."/>
            <person name="Miller K."/>
            <person name="Shantappa S."/>
            <person name="Grigoriev I.V."/>
            <person name="Hibbett D.S."/>
            <person name="McLaughlin D.J."/>
            <person name="Spatafora J.W."/>
            <person name="Aime M.C."/>
        </authorList>
    </citation>
    <scope>NUCLEOTIDE SEQUENCE [LARGE SCALE GENOMIC DNA]</scope>
    <source>
        <strain evidence="2">ATCC MYA-4683 / CBS 633.66</strain>
    </source>
</reference>
<evidence type="ECO:0000313" key="1">
    <source>
        <dbReference type="EMBL" id="EIM23264.1"/>
    </source>
</evidence>
<protein>
    <submittedName>
        <fullName evidence="1">Uncharacterized protein</fullName>
    </submittedName>
</protein>
<keyword evidence="2" id="KW-1185">Reference proteome</keyword>
<sequence>MERIQYIYLNIPTVAPTVDPIAAPPSRPFGSLIRLRSRVGTIRDPNVPPITAKSVICNKLR</sequence>
<proteinExistence type="predicted"/>
<gene>
    <name evidence="1" type="ORF">WALSEDRAFT_59527</name>
</gene>
<dbReference type="KEGG" id="wse:WALSEDRAFT_59527"/>
<organism evidence="1 2">
    <name type="scientific">Wallemia mellicola (strain ATCC MYA-4683 / CBS 633.66)</name>
    <name type="common">Wallemia sebi (CBS 633.66)</name>
    <dbReference type="NCBI Taxonomy" id="671144"/>
    <lineage>
        <taxon>Eukaryota</taxon>
        <taxon>Fungi</taxon>
        <taxon>Dikarya</taxon>
        <taxon>Basidiomycota</taxon>
        <taxon>Wallemiomycotina</taxon>
        <taxon>Wallemiomycetes</taxon>
        <taxon>Wallemiales</taxon>
        <taxon>Wallemiaceae</taxon>
        <taxon>Wallemia</taxon>
    </lineage>
</organism>
<dbReference type="GeneID" id="18473406"/>